<dbReference type="AlphaFoldDB" id="X6M672"/>
<sequence>MQWGTNKQTAAHPDPLTELFEEEIAGTSPQGKETETKQESKIELGTPDSNRSTSRNSTPASAKATKKKEKLRNNIQKYQRGDTTVSKLEKLLWGLKDKEWVQTSRKFHSNSTPFTLTETTCPDNSSYKVQDGPTFGNEIVILHSDHGMYYHKLWELKPHFVVLYDVNLAFVRQLEIYKACHPGRFVRVYFVTYEQSVEEQQYLSSLRRETEAFAKLIQKYYARNTNNNYSKEKSHMVISAEQDGKHHVGKMAKQLISENNDSKRNQKSPSSQRIIVDSREFRSFQLSKTLSLLCPYLCPLAFFFTLTVIGYAPKKKKKKKKDIEIKPVTLEVGDYILSPDICVERKSIPDLIKSIQDGRLCQQLTIMSRYYETPILLIEFDPTKSFSLMSASDIPDEPNQHHLHCKIAMFAIHFPQVRFVWSRSGKVTADMFLQLKKQRLQPTVEEARTIIQGGGDGTADESDKAPVSLIAQHSARDILRKLPGVNNHNCSTIINNVTNLKSLCTKTEEELSQWMGASNAKMLYQFLHDSVSVP</sequence>
<keyword evidence="11" id="KW-1133">Transmembrane helix</keyword>
<dbReference type="InterPro" id="IPR011335">
    <property type="entry name" value="Restrct_endonuc-II-like"/>
</dbReference>
<evidence type="ECO:0000313" key="14">
    <source>
        <dbReference type="Proteomes" id="UP000023152"/>
    </source>
</evidence>
<keyword evidence="7" id="KW-0238">DNA-binding</keyword>
<reference evidence="13 14" key="1">
    <citation type="journal article" date="2013" name="Curr. Biol.">
        <title>The Genome of the Foraminiferan Reticulomyxa filosa.</title>
        <authorList>
            <person name="Glockner G."/>
            <person name="Hulsmann N."/>
            <person name="Schleicher M."/>
            <person name="Noegel A.A."/>
            <person name="Eichinger L."/>
            <person name="Gallinger C."/>
            <person name="Pawlowski J."/>
            <person name="Sierra R."/>
            <person name="Euteneuer U."/>
            <person name="Pillet L."/>
            <person name="Moustafa A."/>
            <person name="Platzer M."/>
            <person name="Groth M."/>
            <person name="Szafranski K."/>
            <person name="Schliwa M."/>
        </authorList>
    </citation>
    <scope>NUCLEOTIDE SEQUENCE [LARGE SCALE GENOMIC DNA]</scope>
</reference>
<dbReference type="FunFam" id="3.40.50.10130:FF:000002">
    <property type="entry name" value="DNA repair endonuclease XPF"/>
    <property type="match status" value="1"/>
</dbReference>
<evidence type="ECO:0000256" key="4">
    <source>
        <dbReference type="ARBA" id="ARBA00022759"/>
    </source>
</evidence>
<keyword evidence="14" id="KW-1185">Reference proteome</keyword>
<keyword evidence="6" id="KW-0378">Hydrolase</keyword>
<evidence type="ECO:0000256" key="8">
    <source>
        <dbReference type="ARBA" id="ARBA00023204"/>
    </source>
</evidence>
<keyword evidence="4" id="KW-0255">Endonuclease</keyword>
<keyword evidence="8" id="KW-0234">DNA repair</keyword>
<comment type="subcellular location">
    <subcellularLocation>
        <location evidence="1">Nucleus</location>
    </subcellularLocation>
</comment>
<comment type="caution">
    <text evidence="13">The sequence shown here is derived from an EMBL/GenBank/DDBJ whole genome shotgun (WGS) entry which is preliminary data.</text>
</comment>
<dbReference type="PANTHER" id="PTHR10150:SF0">
    <property type="entry name" value="DNA REPAIR ENDONUCLEASE XPF"/>
    <property type="match status" value="1"/>
</dbReference>
<evidence type="ECO:0000256" key="1">
    <source>
        <dbReference type="ARBA" id="ARBA00004123"/>
    </source>
</evidence>
<dbReference type="GO" id="GO:1901255">
    <property type="term" value="P:nucleotide-excision repair involved in interstrand cross-link repair"/>
    <property type="evidence" value="ECO:0007669"/>
    <property type="project" value="TreeGrafter"/>
</dbReference>
<evidence type="ECO:0000256" key="7">
    <source>
        <dbReference type="ARBA" id="ARBA00023125"/>
    </source>
</evidence>
<dbReference type="Proteomes" id="UP000023152">
    <property type="component" value="Unassembled WGS sequence"/>
</dbReference>
<evidence type="ECO:0000256" key="3">
    <source>
        <dbReference type="ARBA" id="ARBA00022722"/>
    </source>
</evidence>
<comment type="similarity">
    <text evidence="2">Belongs to the XPF family.</text>
</comment>
<dbReference type="InterPro" id="IPR010994">
    <property type="entry name" value="RuvA_2-like"/>
</dbReference>
<dbReference type="GO" id="GO:0000014">
    <property type="term" value="F:single-stranded DNA endodeoxyribonuclease activity"/>
    <property type="evidence" value="ECO:0007669"/>
    <property type="project" value="TreeGrafter"/>
</dbReference>
<keyword evidence="11" id="KW-0472">Membrane</keyword>
<dbReference type="InterPro" id="IPR047520">
    <property type="entry name" value="XPF_nuclease"/>
</dbReference>
<keyword evidence="3" id="KW-0540">Nuclease</keyword>
<keyword evidence="11" id="KW-0812">Transmembrane</keyword>
<dbReference type="OrthoDB" id="361020at2759"/>
<proteinExistence type="inferred from homology"/>
<evidence type="ECO:0000259" key="12">
    <source>
        <dbReference type="SMART" id="SM00891"/>
    </source>
</evidence>
<evidence type="ECO:0000256" key="10">
    <source>
        <dbReference type="SAM" id="MobiDB-lite"/>
    </source>
</evidence>
<dbReference type="GO" id="GO:0000724">
    <property type="term" value="P:double-strand break repair via homologous recombination"/>
    <property type="evidence" value="ECO:0007669"/>
    <property type="project" value="TreeGrafter"/>
</dbReference>
<feature type="domain" description="ERCC4" evidence="12">
    <location>
        <begin position="273"/>
        <end position="382"/>
    </location>
</feature>
<evidence type="ECO:0000256" key="6">
    <source>
        <dbReference type="ARBA" id="ARBA00022801"/>
    </source>
</evidence>
<dbReference type="GO" id="GO:0003684">
    <property type="term" value="F:damaged DNA binding"/>
    <property type="evidence" value="ECO:0007669"/>
    <property type="project" value="TreeGrafter"/>
</dbReference>
<protein>
    <submittedName>
        <fullName evidence="13">Excision repair cross-complementing rodent repair deficiency, complementation group 4</fullName>
    </submittedName>
</protein>
<dbReference type="SMART" id="SM00891">
    <property type="entry name" value="ERCC4"/>
    <property type="match status" value="1"/>
</dbReference>
<accession>X6M672</accession>
<evidence type="ECO:0000256" key="11">
    <source>
        <dbReference type="SAM" id="Phobius"/>
    </source>
</evidence>
<organism evidence="13 14">
    <name type="scientific">Reticulomyxa filosa</name>
    <dbReference type="NCBI Taxonomy" id="46433"/>
    <lineage>
        <taxon>Eukaryota</taxon>
        <taxon>Sar</taxon>
        <taxon>Rhizaria</taxon>
        <taxon>Retaria</taxon>
        <taxon>Foraminifera</taxon>
        <taxon>Monothalamids</taxon>
        <taxon>Reticulomyxidae</taxon>
        <taxon>Reticulomyxa</taxon>
    </lineage>
</organism>
<evidence type="ECO:0000256" key="9">
    <source>
        <dbReference type="ARBA" id="ARBA00023242"/>
    </source>
</evidence>
<dbReference type="SUPFAM" id="SSF47781">
    <property type="entry name" value="RuvA domain 2-like"/>
    <property type="match status" value="1"/>
</dbReference>
<dbReference type="GO" id="GO:0000712">
    <property type="term" value="P:resolution of meiotic recombination intermediates"/>
    <property type="evidence" value="ECO:0007669"/>
    <property type="project" value="TreeGrafter"/>
</dbReference>
<evidence type="ECO:0000313" key="13">
    <source>
        <dbReference type="EMBL" id="ETO09146.1"/>
    </source>
</evidence>
<feature type="compositionally biased region" description="Basic and acidic residues" evidence="10">
    <location>
        <begin position="32"/>
        <end position="42"/>
    </location>
</feature>
<dbReference type="Gene3D" id="1.10.150.20">
    <property type="entry name" value="5' to 3' exonuclease, C-terminal subdomain"/>
    <property type="match status" value="1"/>
</dbReference>
<feature type="transmembrane region" description="Helical" evidence="11">
    <location>
        <begin position="290"/>
        <end position="312"/>
    </location>
</feature>
<keyword evidence="9" id="KW-0539">Nucleus</keyword>
<feature type="region of interest" description="Disordered" evidence="10">
    <location>
        <begin position="1"/>
        <end position="78"/>
    </location>
</feature>
<feature type="compositionally biased region" description="Polar residues" evidence="10">
    <location>
        <begin position="47"/>
        <end position="59"/>
    </location>
</feature>
<evidence type="ECO:0000256" key="2">
    <source>
        <dbReference type="ARBA" id="ARBA00010015"/>
    </source>
</evidence>
<dbReference type="InterPro" id="IPR006166">
    <property type="entry name" value="ERCC4_domain"/>
</dbReference>
<keyword evidence="5" id="KW-0227">DNA damage</keyword>
<dbReference type="PANTHER" id="PTHR10150">
    <property type="entry name" value="DNA REPAIR ENDONUCLEASE XPF"/>
    <property type="match status" value="1"/>
</dbReference>
<dbReference type="CDD" id="cd20078">
    <property type="entry name" value="XPF_nuclease_XPF_euk"/>
    <property type="match status" value="1"/>
</dbReference>
<dbReference type="EMBL" id="ASPP01024308">
    <property type="protein sequence ID" value="ETO09146.1"/>
    <property type="molecule type" value="Genomic_DNA"/>
</dbReference>
<dbReference type="SUPFAM" id="SSF52980">
    <property type="entry name" value="Restriction endonuclease-like"/>
    <property type="match status" value="1"/>
</dbReference>
<evidence type="ECO:0000256" key="5">
    <source>
        <dbReference type="ARBA" id="ARBA00022763"/>
    </source>
</evidence>
<dbReference type="GO" id="GO:0003697">
    <property type="term" value="F:single-stranded DNA binding"/>
    <property type="evidence" value="ECO:0007669"/>
    <property type="project" value="TreeGrafter"/>
</dbReference>
<dbReference type="GO" id="GO:0000110">
    <property type="term" value="C:nucleotide-excision repair factor 1 complex"/>
    <property type="evidence" value="ECO:0007669"/>
    <property type="project" value="TreeGrafter"/>
</dbReference>
<dbReference type="Gene3D" id="3.40.50.10130">
    <property type="match status" value="1"/>
</dbReference>
<dbReference type="Pfam" id="PF02732">
    <property type="entry name" value="ERCC4"/>
    <property type="match status" value="1"/>
</dbReference>
<name>X6M672_RETFI</name>
<gene>
    <name evidence="13" type="ORF">RFI_28240</name>
</gene>